<dbReference type="EMBL" id="BMFK01000001">
    <property type="protein sequence ID" value="GGE57883.1"/>
    <property type="molecule type" value="Genomic_DNA"/>
</dbReference>
<dbReference type="Proteomes" id="UP000605259">
    <property type="component" value="Unassembled WGS sequence"/>
</dbReference>
<evidence type="ECO:0000256" key="1">
    <source>
        <dbReference type="SAM" id="Phobius"/>
    </source>
</evidence>
<feature type="transmembrane region" description="Helical" evidence="1">
    <location>
        <begin position="12"/>
        <end position="31"/>
    </location>
</feature>
<protein>
    <submittedName>
        <fullName evidence="2">Uncharacterized protein</fullName>
    </submittedName>
</protein>
<feature type="transmembrane region" description="Helical" evidence="1">
    <location>
        <begin position="43"/>
        <end position="65"/>
    </location>
</feature>
<proteinExistence type="predicted"/>
<keyword evidence="1" id="KW-0812">Transmembrane</keyword>
<keyword evidence="3" id="KW-1185">Reference proteome</keyword>
<evidence type="ECO:0000313" key="3">
    <source>
        <dbReference type="Proteomes" id="UP000605259"/>
    </source>
</evidence>
<comment type="caution">
    <text evidence="2">The sequence shown here is derived from an EMBL/GenBank/DDBJ whole genome shotgun (WGS) entry which is preliminary data.</text>
</comment>
<reference evidence="2" key="2">
    <citation type="submission" date="2020-09" db="EMBL/GenBank/DDBJ databases">
        <authorList>
            <person name="Sun Q."/>
            <person name="Zhou Y."/>
        </authorList>
    </citation>
    <scope>NUCLEOTIDE SEQUENCE</scope>
    <source>
        <strain evidence="2">CGMCC 1.12698</strain>
    </source>
</reference>
<gene>
    <name evidence="2" type="ORF">GCM10007140_05330</name>
</gene>
<organism evidence="2 3">
    <name type="scientific">Priestia taiwanensis</name>
    <dbReference type="NCBI Taxonomy" id="1347902"/>
    <lineage>
        <taxon>Bacteria</taxon>
        <taxon>Bacillati</taxon>
        <taxon>Bacillota</taxon>
        <taxon>Bacilli</taxon>
        <taxon>Bacillales</taxon>
        <taxon>Bacillaceae</taxon>
        <taxon>Priestia</taxon>
    </lineage>
</organism>
<keyword evidence="1" id="KW-0472">Membrane</keyword>
<dbReference type="AlphaFoldDB" id="A0A917EL91"/>
<dbReference type="RefSeq" id="WP_188386896.1">
    <property type="nucleotide sequence ID" value="NZ_BMFK01000001.1"/>
</dbReference>
<keyword evidence="1" id="KW-1133">Transmembrane helix</keyword>
<reference evidence="2" key="1">
    <citation type="journal article" date="2014" name="Int. J. Syst. Evol. Microbiol.">
        <title>Complete genome sequence of Corynebacterium casei LMG S-19264T (=DSM 44701T), isolated from a smear-ripened cheese.</title>
        <authorList>
            <consortium name="US DOE Joint Genome Institute (JGI-PGF)"/>
            <person name="Walter F."/>
            <person name="Albersmeier A."/>
            <person name="Kalinowski J."/>
            <person name="Ruckert C."/>
        </authorList>
    </citation>
    <scope>NUCLEOTIDE SEQUENCE</scope>
    <source>
        <strain evidence="2">CGMCC 1.12698</strain>
    </source>
</reference>
<sequence length="79" mass="9144">MNNSKTNWLQNIPFSILFIAIVDFLLLKELIPFYRDYEDKDVAPFILAAICVLVVVTCIILIGFARVRFLQAKQRLQAK</sequence>
<evidence type="ECO:0000313" key="2">
    <source>
        <dbReference type="EMBL" id="GGE57883.1"/>
    </source>
</evidence>
<name>A0A917EL91_9BACI</name>
<accession>A0A917EL91</accession>